<dbReference type="InterPro" id="IPR011032">
    <property type="entry name" value="GroES-like_sf"/>
</dbReference>
<dbReference type="Pfam" id="PF00107">
    <property type="entry name" value="ADH_zinc_N"/>
    <property type="match status" value="1"/>
</dbReference>
<dbReference type="Proteomes" id="UP000308705">
    <property type="component" value="Unassembled WGS sequence"/>
</dbReference>
<dbReference type="InterPro" id="IPR036291">
    <property type="entry name" value="NAD(P)-bd_dom_sf"/>
</dbReference>
<dbReference type="SUPFAM" id="SSF51735">
    <property type="entry name" value="NAD(P)-binding Rossmann-fold domains"/>
    <property type="match status" value="1"/>
</dbReference>
<keyword evidence="4" id="KW-0560">Oxidoreductase</keyword>
<dbReference type="AlphaFoldDB" id="A0A4U3MNW2"/>
<evidence type="ECO:0000259" key="5">
    <source>
        <dbReference type="SMART" id="SM00829"/>
    </source>
</evidence>
<dbReference type="InterPro" id="IPR050129">
    <property type="entry name" value="Zn_alcohol_dh"/>
</dbReference>
<dbReference type="SUPFAM" id="SSF50129">
    <property type="entry name" value="GroES-like"/>
    <property type="match status" value="1"/>
</dbReference>
<dbReference type="Gene3D" id="3.90.180.10">
    <property type="entry name" value="Medium-chain alcohol dehydrogenases, catalytic domain"/>
    <property type="match status" value="1"/>
</dbReference>
<dbReference type="InterPro" id="IPR013154">
    <property type="entry name" value="ADH-like_N"/>
</dbReference>
<evidence type="ECO:0000256" key="2">
    <source>
        <dbReference type="ARBA" id="ARBA00022723"/>
    </source>
</evidence>
<dbReference type="OrthoDB" id="9797931at2"/>
<dbReference type="InterPro" id="IPR013149">
    <property type="entry name" value="ADH-like_C"/>
</dbReference>
<evidence type="ECO:0000313" key="7">
    <source>
        <dbReference type="Proteomes" id="UP000308705"/>
    </source>
</evidence>
<evidence type="ECO:0000313" key="6">
    <source>
        <dbReference type="EMBL" id="TKK90750.1"/>
    </source>
</evidence>
<evidence type="ECO:0000256" key="1">
    <source>
        <dbReference type="ARBA" id="ARBA00001947"/>
    </source>
</evidence>
<sequence>MKSALLYGHNDLRVENRPDPKAGEGQAVIRIHASGVCPSDIRSYTAATAAKRDPWTPGHEIAGVVTELGSGDTGDLQVGDRVAVDWRGVCGRCHQCRKGAANFCERLIKYPIAGFAEATVMPVEQLSKLPDGVSFESASFAEPLACVVNAHRALPLPLTENVLVVGAGPIGLLHTQVARARGGRVIVTDMKADRLKVARKLGAHDVVDAAAHQREAVLDLTDGRGADVVIVTVGIPAVIEAAFGLVAKNGAVNLFAGTHPKGAIALNPDVPHYDQVAINGSHDFIPDDFATALRLLRFGQVDVAPLISHRFPLDAVAEAFETTKQQLGLKSLVVSEGEK</sequence>
<keyword evidence="2" id="KW-0479">Metal-binding</keyword>
<keyword evidence="7" id="KW-1185">Reference proteome</keyword>
<dbReference type="Gene3D" id="3.40.50.720">
    <property type="entry name" value="NAD(P)-binding Rossmann-like Domain"/>
    <property type="match status" value="1"/>
</dbReference>
<comment type="caution">
    <text evidence="6">The sequence shown here is derived from an EMBL/GenBank/DDBJ whole genome shotgun (WGS) entry which is preliminary data.</text>
</comment>
<comment type="cofactor">
    <cofactor evidence="1">
        <name>Zn(2+)</name>
        <dbReference type="ChEBI" id="CHEBI:29105"/>
    </cofactor>
</comment>
<evidence type="ECO:0000256" key="3">
    <source>
        <dbReference type="ARBA" id="ARBA00022833"/>
    </source>
</evidence>
<dbReference type="PANTHER" id="PTHR43401:SF2">
    <property type="entry name" value="L-THREONINE 3-DEHYDROGENASE"/>
    <property type="match status" value="1"/>
</dbReference>
<dbReference type="GO" id="GO:0016491">
    <property type="term" value="F:oxidoreductase activity"/>
    <property type="evidence" value="ECO:0007669"/>
    <property type="project" value="UniProtKB-KW"/>
</dbReference>
<keyword evidence="3" id="KW-0862">Zinc</keyword>
<reference evidence="6 7" key="1">
    <citation type="submission" date="2019-04" db="EMBL/GenBank/DDBJ databases">
        <title>Herbidospora sp. NEAU-GS14.nov., a novel actinomycete isolated from soil.</title>
        <authorList>
            <person name="Han L."/>
        </authorList>
    </citation>
    <scope>NUCLEOTIDE SEQUENCE [LARGE SCALE GENOMIC DNA]</scope>
    <source>
        <strain evidence="6 7">NEAU-GS14</strain>
    </source>
</reference>
<evidence type="ECO:0000256" key="4">
    <source>
        <dbReference type="ARBA" id="ARBA00023002"/>
    </source>
</evidence>
<organism evidence="6 7">
    <name type="scientific">Herbidospora galbida</name>
    <dbReference type="NCBI Taxonomy" id="2575442"/>
    <lineage>
        <taxon>Bacteria</taxon>
        <taxon>Bacillati</taxon>
        <taxon>Actinomycetota</taxon>
        <taxon>Actinomycetes</taxon>
        <taxon>Streptosporangiales</taxon>
        <taxon>Streptosporangiaceae</taxon>
        <taxon>Herbidospora</taxon>
    </lineage>
</organism>
<proteinExistence type="predicted"/>
<dbReference type="SMART" id="SM00829">
    <property type="entry name" value="PKS_ER"/>
    <property type="match status" value="1"/>
</dbReference>
<accession>A0A4U3MNW2</accession>
<protein>
    <submittedName>
        <fullName evidence="6">Zinc-binding dehydrogenase</fullName>
    </submittedName>
</protein>
<dbReference type="InterPro" id="IPR020843">
    <property type="entry name" value="ER"/>
</dbReference>
<dbReference type="RefSeq" id="WP_137245492.1">
    <property type="nucleotide sequence ID" value="NZ_SZQA01000002.1"/>
</dbReference>
<feature type="domain" description="Enoyl reductase (ER)" evidence="5">
    <location>
        <begin position="8"/>
        <end position="333"/>
    </location>
</feature>
<dbReference type="EMBL" id="SZQA01000002">
    <property type="protein sequence ID" value="TKK90750.1"/>
    <property type="molecule type" value="Genomic_DNA"/>
</dbReference>
<dbReference type="GO" id="GO:0046872">
    <property type="term" value="F:metal ion binding"/>
    <property type="evidence" value="ECO:0007669"/>
    <property type="project" value="UniProtKB-KW"/>
</dbReference>
<gene>
    <name evidence="6" type="ORF">FDA94_03010</name>
</gene>
<dbReference type="PANTHER" id="PTHR43401">
    <property type="entry name" value="L-THREONINE 3-DEHYDROGENASE"/>
    <property type="match status" value="1"/>
</dbReference>
<name>A0A4U3MNW2_9ACTN</name>
<dbReference type="Pfam" id="PF08240">
    <property type="entry name" value="ADH_N"/>
    <property type="match status" value="1"/>
</dbReference>